<evidence type="ECO:0000313" key="4">
    <source>
        <dbReference type="EMBL" id="NLR92147.1"/>
    </source>
</evidence>
<feature type="non-terminal residue" evidence="4">
    <location>
        <position position="2291"/>
    </location>
</feature>
<dbReference type="RefSeq" id="WP_211093288.1">
    <property type="nucleotide sequence ID" value="NZ_JABAIL010000004.1"/>
</dbReference>
<dbReference type="Proteomes" id="UP000585050">
    <property type="component" value="Unassembled WGS sequence"/>
</dbReference>
<keyword evidence="2" id="KW-0677">Repeat</keyword>
<sequence>MTKLYIKSFAVFLSTLSFFLISSAVFSQNIEETHVIEEGNGTGNTFGSHITISPDGKSIITHGDDGTTNFYDYDNNEVQLVHTEQSEYKKRTINVDGENHVFYLLPYNGYIENDGAFPRGDYKTSADDNHKIWVSPQSEGTHYFYIHVYNFNMGSPLSDGFEVVEIDQKLGASDISIFSEGYFGYFPTISVGAEEDDNNVKGQKVIFKSDWELYISDPQYDGYTGRVIKYEIEGGFWKYREAKSLYDAGIDYGNAFGSHFELTRNSSDGVAFFVHGNGEVSITDFNNPTSKGITKNISSYGNLTGTYSSFENVNLSIQFTEILKFENAGKEHLEFFKLDQVDKVDEGIRINSTDYDKIYDVFVYSDKIIVAGLRGSDEVIEEYIPGTFFDSFTLANSIKIGTGSVASSQLHIMEDDESFSVFSRTEQEIRVFDKSDITATATKLSFKDVTSWTGFGSGMGMIYNNVIVGDNYQNNFSIQAIPYVTVDDGNWWESKAWSGGKSPDSQDKNAHVYIDHNLSLNYNESYHSMTVNSIGHLTLLSAGEGSSAELTVPNFKNDGTITIQKFGGLICENIQNTGIITFADDYSTFESKNLVSDGTVTIGSGNNTTLGGKINGVLNTYSDLNIGYNFEVNGLINFGTDDVGIVMSPIDADITFQSNNTYISTYVKVLNKNSNSFKASIKNNLWLKDKLLINSDNFDFKQLSLRIGNNNTDEALIDSRVNIPIEVKALEVSYKTTLLNKDGSDGDEFIIEDNIKLDGDLYLQGINLVVPYRNSNTVFDGDANIYYSSSYDEYVLVEFRNSVTTPFSIDLPFYSEETDDGSTGIYYDASLTLNVTKLNTTSGRVGILFFTNKFDSYDDLIFEQDGEFYGLMPGKSWYIEGGEGVSSIAGSITTAITNTYDWNITEASELVLEKDDSGTKNIITATGDLSNVAFGAFNPDEQSVHNVRVLTTSIGGTFTTVANNAWETYLTWDKDRTPRYPQDNAIVEHTIDMRLPPEDFIINSLVIDNTASENSAEVNLVSTSDGTNYALEPYYFFTQNLNLYSGGVFELDYVNLEVLNDITLDGVIVNTFDKAKVVDTSAPHFSFYGEKISSTDPDNSQIFISNFNVEDGEATRTIQIDVPLTVDEGLFHVYGNNETIITNQLNLINGARFTRGHDFTINNSGSTANDYNFTFHTEESHHFNNLTLIDVNSFTFESNAVIRNSLVASQTQAIYIAGASQLDVLGDELDGSYIPNSTPFKLEVPLFAGADGAYPSDLNIDIEDDQERAYVIGGRVENINSIGDTLYVIDPNWMTYDDTNNSSGAIKFLLNSPEFNANLQADSEYGGTYPFTLLNSEDDSLVITYSIYDPFTYKNRHKDIDEEIVIEYNGGEITNFALKDTLLNDGYEDIKFNLIKVPLTAITDLDNSTHFNIEIDVRMRHKKYTDVTTNWSTIIFEYVPEGYLDTNDIDAVADLFTSLTFRDGDFASNFGVSWTPTDLYTWDGEMAAMPGLENYIDFDEYGFLTYIDISNKNVESWSISHFAGVIEGGEGGFLEETGGFKGEVQVNEGELEIPIGGPVIGYYSHVTINADGNYLYFDQFDDYYEGTSPTIQYTPASPFEVYNETYTLGDDDKFSLNDNYLFGDTYEWLKKNEDSGVFEAITNTDENLGITALADNGTYQAKLYPPNEWVFDFHLTIEININVERGQKDRDNMITLLAELGLGSDYNPVDPIWEWNDSIRVDDYGYVRKVSLDEMDLTEAPASLSNFAYIDTLSLEKNTISSLNNIPSLSVTEELNINDNQFYFDDIDDVNNNVNFTFGAGIDFVIGNQNYASVEEIEATVKGGESYSATITPAPTYSNLVYTWEQDNSFFKNDIEFDIPIMDKVDEGNYMLYVSSSDIPDLNIKIADIDITFALGDQDSSYVHDLLTELGITFEETDPFRNWNDNGIITNIDDHGLVTSIDLSGSSLDHVPDALSSFASLDELYINDNNIYFDELDELLSLPTSVLDYGEQNVTPTVINAVVKHGDNYTSSITQEYSDISYDWKKGITSVFSTKDISFSDFQPGDAGTYDLSVTSMSHNAITYDLYQINLTYTLGDYDSAYIRQFIVDLGKTIDNPSDGFRDWTVDGVSYTVDAYGAVTTLNISGNDLTSIPRSLDNLGNLETLDVTNNQLYFDELDYLSSIELVNFYYGNQTIDPVQQVDTIVKGGEGYTSALSAAPTYSDLTYEWVFDNAGYSNVLDLDISNMTREDEGNYQLFISSSNHDGLEIKFADINITFALGDQDSTKVHDLLTELGITFNEDDPFRTWNSEG</sequence>
<dbReference type="Gene3D" id="3.80.10.10">
    <property type="entry name" value="Ribonuclease Inhibitor"/>
    <property type="match status" value="2"/>
</dbReference>
<keyword evidence="5" id="KW-1185">Reference proteome</keyword>
<evidence type="ECO:0000256" key="2">
    <source>
        <dbReference type="ARBA" id="ARBA00022737"/>
    </source>
</evidence>
<protein>
    <recommendedName>
        <fullName evidence="6">Secretion system C-terminal sorting domain-containing protein</fullName>
    </recommendedName>
</protein>
<name>A0A7X8XWB0_9BACT</name>
<dbReference type="PANTHER" id="PTHR45617:SF181">
    <property type="entry name" value="LP04042P"/>
    <property type="match status" value="1"/>
</dbReference>
<dbReference type="InterPro" id="IPR032675">
    <property type="entry name" value="LRR_dom_sf"/>
</dbReference>
<dbReference type="PANTHER" id="PTHR45617">
    <property type="entry name" value="LEUCINE RICH REPEAT FAMILY PROTEIN"/>
    <property type="match status" value="1"/>
</dbReference>
<evidence type="ECO:0000256" key="1">
    <source>
        <dbReference type="ARBA" id="ARBA00022614"/>
    </source>
</evidence>
<evidence type="ECO:0000313" key="5">
    <source>
        <dbReference type="Proteomes" id="UP000585050"/>
    </source>
</evidence>
<evidence type="ECO:0008006" key="6">
    <source>
        <dbReference type="Google" id="ProtNLM"/>
    </source>
</evidence>
<proteinExistence type="predicted"/>
<comment type="caution">
    <text evidence="4">The sequence shown here is derived from an EMBL/GenBank/DDBJ whole genome shotgun (WGS) entry which is preliminary data.</text>
</comment>
<dbReference type="SUPFAM" id="SSF52058">
    <property type="entry name" value="L domain-like"/>
    <property type="match status" value="1"/>
</dbReference>
<feature type="chain" id="PRO_5030519074" description="Secretion system C-terminal sorting domain-containing protein" evidence="3">
    <location>
        <begin position="28"/>
        <end position="2291"/>
    </location>
</feature>
<feature type="signal peptide" evidence="3">
    <location>
        <begin position="1"/>
        <end position="27"/>
    </location>
</feature>
<keyword evidence="3" id="KW-0732">Signal</keyword>
<keyword evidence="1" id="KW-0433">Leucine-rich repeat</keyword>
<reference evidence="4 5" key="1">
    <citation type="submission" date="2020-04" db="EMBL/GenBank/DDBJ databases">
        <title>Flammeovirga sp. SR4, a novel species isolated from seawater.</title>
        <authorList>
            <person name="Wang X."/>
        </authorList>
    </citation>
    <scope>NUCLEOTIDE SEQUENCE [LARGE SCALE GENOMIC DNA]</scope>
    <source>
        <strain evidence="4 5">SR4</strain>
    </source>
</reference>
<evidence type="ECO:0000256" key="3">
    <source>
        <dbReference type="SAM" id="SignalP"/>
    </source>
</evidence>
<dbReference type="EMBL" id="JABAIL010000004">
    <property type="protein sequence ID" value="NLR92147.1"/>
    <property type="molecule type" value="Genomic_DNA"/>
</dbReference>
<gene>
    <name evidence="4" type="ORF">HGP29_13050</name>
</gene>
<accession>A0A7X8XWB0</accession>
<organism evidence="4 5">
    <name type="scientific">Flammeovirga agarivorans</name>
    <dbReference type="NCBI Taxonomy" id="2726742"/>
    <lineage>
        <taxon>Bacteria</taxon>
        <taxon>Pseudomonadati</taxon>
        <taxon>Bacteroidota</taxon>
        <taxon>Cytophagia</taxon>
        <taxon>Cytophagales</taxon>
        <taxon>Flammeovirgaceae</taxon>
        <taxon>Flammeovirga</taxon>
    </lineage>
</organism>